<dbReference type="Proteomes" id="UP000011115">
    <property type="component" value="Unassembled WGS sequence"/>
</dbReference>
<dbReference type="PaxDb" id="4113-PGSC0003DMT400050781"/>
<accession>M1BQV1</accession>
<proteinExistence type="predicted"/>
<organism evidence="1 2">
    <name type="scientific">Solanum tuberosum</name>
    <name type="common">Potato</name>
    <dbReference type="NCBI Taxonomy" id="4113"/>
    <lineage>
        <taxon>Eukaryota</taxon>
        <taxon>Viridiplantae</taxon>
        <taxon>Streptophyta</taxon>
        <taxon>Embryophyta</taxon>
        <taxon>Tracheophyta</taxon>
        <taxon>Spermatophyta</taxon>
        <taxon>Magnoliopsida</taxon>
        <taxon>eudicotyledons</taxon>
        <taxon>Gunneridae</taxon>
        <taxon>Pentapetalae</taxon>
        <taxon>asterids</taxon>
        <taxon>lamiids</taxon>
        <taxon>Solanales</taxon>
        <taxon>Solanaceae</taxon>
        <taxon>Solanoideae</taxon>
        <taxon>Solaneae</taxon>
        <taxon>Solanum</taxon>
    </lineage>
</organism>
<dbReference type="HOGENOM" id="CLU_3072455_0_0_1"/>
<dbReference type="Gramene" id="PGSC0003DMT400050781">
    <property type="protein sequence ID" value="PGSC0003DMT400050781"/>
    <property type="gene ID" value="PGSC0003DMG400019723"/>
</dbReference>
<evidence type="ECO:0000313" key="1">
    <source>
        <dbReference type="EnsemblPlants" id="PGSC0003DMT400050781"/>
    </source>
</evidence>
<reference evidence="1" key="2">
    <citation type="submission" date="2015-06" db="UniProtKB">
        <authorList>
            <consortium name="EnsemblPlants"/>
        </authorList>
    </citation>
    <scope>IDENTIFICATION</scope>
    <source>
        <strain evidence="1">DM1-3 516 R44</strain>
    </source>
</reference>
<keyword evidence="2" id="KW-1185">Reference proteome</keyword>
<dbReference type="AlphaFoldDB" id="M1BQV1"/>
<dbReference type="InParanoid" id="M1BQV1"/>
<dbReference type="ExpressionAtlas" id="M1BQV1">
    <property type="expression patterns" value="baseline"/>
</dbReference>
<evidence type="ECO:0000313" key="2">
    <source>
        <dbReference type="Proteomes" id="UP000011115"/>
    </source>
</evidence>
<name>M1BQV1_SOLTU</name>
<dbReference type="EnsemblPlants" id="PGSC0003DMT400050781">
    <property type="protein sequence ID" value="PGSC0003DMT400050781"/>
    <property type="gene ID" value="PGSC0003DMG400019723"/>
</dbReference>
<reference evidence="2" key="1">
    <citation type="journal article" date="2011" name="Nature">
        <title>Genome sequence and analysis of the tuber crop potato.</title>
        <authorList>
            <consortium name="The Potato Genome Sequencing Consortium"/>
        </authorList>
    </citation>
    <scope>NUCLEOTIDE SEQUENCE [LARGE SCALE GENOMIC DNA]</scope>
    <source>
        <strain evidence="2">cv. DM1-3 516 R44</strain>
    </source>
</reference>
<protein>
    <submittedName>
        <fullName evidence="1">Uncharacterized protein</fullName>
    </submittedName>
</protein>
<sequence>MSAFEVSDGCRVEFIGLTSWPNIKDAENSISLSDFHQAVLASLLSAEFSTKDKDQSTATSVFHG</sequence>